<dbReference type="SUPFAM" id="SSF46894">
    <property type="entry name" value="C-terminal effector domain of the bipartite response regulators"/>
    <property type="match status" value="1"/>
</dbReference>
<dbReference type="InterPro" id="IPR000792">
    <property type="entry name" value="Tscrpt_reg_LuxR_C"/>
</dbReference>
<name>A0A5J6IGI7_STRC4</name>
<evidence type="ECO:0000313" key="3">
    <source>
        <dbReference type="Proteomes" id="UP000326598"/>
    </source>
</evidence>
<dbReference type="GO" id="GO:0006355">
    <property type="term" value="P:regulation of DNA-templated transcription"/>
    <property type="evidence" value="ECO:0007669"/>
    <property type="project" value="InterPro"/>
</dbReference>
<dbReference type="InterPro" id="IPR036388">
    <property type="entry name" value="WH-like_DNA-bd_sf"/>
</dbReference>
<dbReference type="Proteomes" id="UP000326598">
    <property type="component" value="Chromosome"/>
</dbReference>
<evidence type="ECO:0000313" key="2">
    <source>
        <dbReference type="EMBL" id="QEV27785.1"/>
    </source>
</evidence>
<reference evidence="2 3" key="1">
    <citation type="submission" date="2017-09" db="EMBL/GenBank/DDBJ databases">
        <authorList>
            <person name="Lee N."/>
            <person name="Cho B.-K."/>
        </authorList>
    </citation>
    <scope>NUCLEOTIDE SEQUENCE [LARGE SCALE GENOMIC DNA]</scope>
    <source>
        <strain evidence="2 3">ATCC 13740</strain>
    </source>
</reference>
<sequence>MCVNTSVRFCRRSRSDQDIPCHVSRTRGSCEHDLAGQNMKEEQMCKNMCATGKTGMIELCERGQAAYEYAICEGSISGDIPQCLLELGLLRPDPESSEGFLAVPPDVAYAKKARPIEYTIKNQQKALSDTLLAIDGIRSIYDKAHRQRLAPVETLDDPAVIASVLEQEVRSCREELLTAQPGGGRSPQMLMEALQRDRELNERGVAQRTLYGHTARNHGPTMAYIERVTEVGGQVRTLDEVFDRVIICDRRIAFVPGEGDRSASALAVQHPGLVNYLAAMFEYMWARARPVDPKAVSQRSPRISNETRRAVLRLMVDGFTDEAIAKRLGISVRTVATHIKKTSDALGSRSRPQLAYLIGTTGLLAFPGHSAPPSGGTGTAVTA</sequence>
<dbReference type="PROSITE" id="PS50043">
    <property type="entry name" value="HTH_LUXR_2"/>
    <property type="match status" value="1"/>
</dbReference>
<feature type="domain" description="HTH luxR-type" evidence="1">
    <location>
        <begin position="296"/>
        <end position="362"/>
    </location>
</feature>
<dbReference type="GO" id="GO:0003677">
    <property type="term" value="F:DNA binding"/>
    <property type="evidence" value="ECO:0007669"/>
    <property type="project" value="InterPro"/>
</dbReference>
<gene>
    <name evidence="2" type="ORF">CP976_29190</name>
</gene>
<dbReference type="PANTHER" id="PTHR34293:SF1">
    <property type="entry name" value="HTH-TYPE TRANSCRIPTIONAL REGULATOR TRMBL2"/>
    <property type="match status" value="1"/>
</dbReference>
<dbReference type="PANTHER" id="PTHR34293">
    <property type="entry name" value="HTH-TYPE TRANSCRIPTIONAL REGULATOR TRMBL2"/>
    <property type="match status" value="1"/>
</dbReference>
<dbReference type="CDD" id="cd06170">
    <property type="entry name" value="LuxR_C_like"/>
    <property type="match status" value="1"/>
</dbReference>
<dbReference type="InterPro" id="IPR051797">
    <property type="entry name" value="TrmB-like"/>
</dbReference>
<organism evidence="2 3">
    <name type="scientific">Streptomyces coeruleorubidus</name>
    <dbReference type="NCBI Taxonomy" id="116188"/>
    <lineage>
        <taxon>Bacteria</taxon>
        <taxon>Bacillati</taxon>
        <taxon>Actinomycetota</taxon>
        <taxon>Actinomycetes</taxon>
        <taxon>Kitasatosporales</taxon>
        <taxon>Streptomycetaceae</taxon>
        <taxon>Streptomyces</taxon>
    </lineage>
</organism>
<accession>A0A5J6IGI7</accession>
<dbReference type="InterPro" id="IPR016032">
    <property type="entry name" value="Sig_transdc_resp-reg_C-effctor"/>
</dbReference>
<dbReference type="SMART" id="SM00421">
    <property type="entry name" value="HTH_LUXR"/>
    <property type="match status" value="1"/>
</dbReference>
<evidence type="ECO:0000259" key="1">
    <source>
        <dbReference type="PROSITE" id="PS50043"/>
    </source>
</evidence>
<dbReference type="EMBL" id="CP023694">
    <property type="protein sequence ID" value="QEV27785.1"/>
    <property type="molecule type" value="Genomic_DNA"/>
</dbReference>
<proteinExistence type="predicted"/>
<dbReference type="AlphaFoldDB" id="A0A5J6IGI7"/>
<dbReference type="KEGG" id="scoe:CP976_29190"/>
<dbReference type="Pfam" id="PF00196">
    <property type="entry name" value="GerE"/>
    <property type="match status" value="1"/>
</dbReference>
<protein>
    <submittedName>
        <fullName evidence="2">LuxR family transcriptional regulator</fullName>
    </submittedName>
</protein>
<dbReference type="Gene3D" id="1.10.10.10">
    <property type="entry name" value="Winged helix-like DNA-binding domain superfamily/Winged helix DNA-binding domain"/>
    <property type="match status" value="1"/>
</dbReference>